<organism evidence="1">
    <name type="scientific">Dictyoglomus thermophilum</name>
    <dbReference type="NCBI Taxonomy" id="14"/>
    <lineage>
        <taxon>Bacteria</taxon>
        <taxon>Pseudomonadati</taxon>
        <taxon>Dictyoglomota</taxon>
        <taxon>Dictyoglomia</taxon>
        <taxon>Dictyoglomales</taxon>
        <taxon>Dictyoglomaceae</taxon>
        <taxon>Dictyoglomus</taxon>
    </lineage>
</organism>
<dbReference type="Gene3D" id="3.40.50.1000">
    <property type="entry name" value="HAD superfamily/HAD-like"/>
    <property type="match status" value="1"/>
</dbReference>
<dbReference type="SUPFAM" id="SSF56784">
    <property type="entry name" value="HAD-like"/>
    <property type="match status" value="1"/>
</dbReference>
<evidence type="ECO:0000313" key="1">
    <source>
        <dbReference type="EMBL" id="HGK23831.1"/>
    </source>
</evidence>
<dbReference type="GO" id="GO:0000287">
    <property type="term" value="F:magnesium ion binding"/>
    <property type="evidence" value="ECO:0007669"/>
    <property type="project" value="TreeGrafter"/>
</dbReference>
<dbReference type="GO" id="GO:0005829">
    <property type="term" value="C:cytosol"/>
    <property type="evidence" value="ECO:0007669"/>
    <property type="project" value="TreeGrafter"/>
</dbReference>
<accession>A0A7C3KS23</accession>
<protein>
    <submittedName>
        <fullName evidence="1">HAD family phosphatase</fullName>
    </submittedName>
</protein>
<reference evidence="1" key="1">
    <citation type="journal article" date="2020" name="mSystems">
        <title>Genome- and Community-Level Interaction Insights into Carbon Utilization and Element Cycling Functions of Hydrothermarchaeota in Hydrothermal Sediment.</title>
        <authorList>
            <person name="Zhou Z."/>
            <person name="Liu Y."/>
            <person name="Xu W."/>
            <person name="Pan J."/>
            <person name="Luo Z.H."/>
            <person name="Li M."/>
        </authorList>
    </citation>
    <scope>NUCLEOTIDE SEQUENCE [LARGE SCALE GENOMIC DNA]</scope>
    <source>
        <strain evidence="1">SpSt-70</strain>
    </source>
</reference>
<dbReference type="NCBIfam" id="TIGR00099">
    <property type="entry name" value="Cof-subfamily"/>
    <property type="match status" value="1"/>
</dbReference>
<dbReference type="SFLD" id="SFLDS00003">
    <property type="entry name" value="Haloacid_Dehalogenase"/>
    <property type="match status" value="1"/>
</dbReference>
<dbReference type="Pfam" id="PF08282">
    <property type="entry name" value="Hydrolase_3"/>
    <property type="match status" value="1"/>
</dbReference>
<comment type="caution">
    <text evidence="1">The sequence shown here is derived from an EMBL/GenBank/DDBJ whole genome shotgun (WGS) entry which is preliminary data.</text>
</comment>
<dbReference type="InterPro" id="IPR000150">
    <property type="entry name" value="Cof"/>
</dbReference>
<gene>
    <name evidence="1" type="ORF">ENU78_05210</name>
</gene>
<dbReference type="AlphaFoldDB" id="A0A7C3KS23"/>
<dbReference type="InterPro" id="IPR006379">
    <property type="entry name" value="HAD-SF_hydro_IIB"/>
</dbReference>
<dbReference type="SFLD" id="SFLDG01140">
    <property type="entry name" value="C2.B:_Phosphomannomutase_and_P"/>
    <property type="match status" value="1"/>
</dbReference>
<dbReference type="PANTHER" id="PTHR10000">
    <property type="entry name" value="PHOSPHOSERINE PHOSPHATASE"/>
    <property type="match status" value="1"/>
</dbReference>
<dbReference type="CDD" id="cd07516">
    <property type="entry name" value="HAD_Pase"/>
    <property type="match status" value="1"/>
</dbReference>
<dbReference type="NCBIfam" id="TIGR01484">
    <property type="entry name" value="HAD-SF-IIB"/>
    <property type="match status" value="1"/>
</dbReference>
<dbReference type="GO" id="GO:0016791">
    <property type="term" value="F:phosphatase activity"/>
    <property type="evidence" value="ECO:0007669"/>
    <property type="project" value="TreeGrafter"/>
</dbReference>
<dbReference type="Gene3D" id="3.30.1240.10">
    <property type="match status" value="1"/>
</dbReference>
<dbReference type="PANTHER" id="PTHR10000:SF8">
    <property type="entry name" value="HAD SUPERFAMILY HYDROLASE-LIKE, TYPE 3"/>
    <property type="match status" value="1"/>
</dbReference>
<dbReference type="InterPro" id="IPR036412">
    <property type="entry name" value="HAD-like_sf"/>
</dbReference>
<sequence>MYKLFITDLDGSIIDESEVISSKNVEAINLLRKNDIEVTIATGRRWSSITKIVEPLNLNIPVIIYNGAGIYDPVKNSYLYLKYLSKKEVAESLTVISEYWDYIKLGVYWDDKLIEDKEALGLLKQNKEGIIKIFIEGEEKFLKELKNKILQDKDCLNVVFSSYKYLEILPKGVSKGKALKELVKFLGIKLEEVIALGDYDNDEEMIKWAGLGITLENASIRLKKVANYIIEASPKESVYYIIQEVLNLKKEVSINDSCYSDH</sequence>
<proteinExistence type="predicted"/>
<dbReference type="InterPro" id="IPR023214">
    <property type="entry name" value="HAD_sf"/>
</dbReference>
<dbReference type="EMBL" id="DTDV01000015">
    <property type="protein sequence ID" value="HGK23831.1"/>
    <property type="molecule type" value="Genomic_DNA"/>
</dbReference>
<name>A0A7C3KS23_DICTH</name>